<dbReference type="AlphaFoldDB" id="A0A1X7UIN7"/>
<dbReference type="PANTHER" id="PTHR38745">
    <property type="entry name" value="PHOSPHATASE, PUTATIVE-RELATED"/>
    <property type="match status" value="1"/>
</dbReference>
<dbReference type="eggNOG" id="ENOG502S6E4">
    <property type="taxonomic scope" value="Eukaryota"/>
</dbReference>
<feature type="signal peptide" evidence="1">
    <location>
        <begin position="1"/>
        <end position="22"/>
    </location>
</feature>
<name>A0A1X7UIN7_AMPQE</name>
<dbReference type="EnsemblMetazoa" id="Aqu2.1.27343_001">
    <property type="protein sequence ID" value="Aqu2.1.27343_001"/>
    <property type="gene ID" value="Aqu2.1.27343"/>
</dbReference>
<dbReference type="InterPro" id="IPR000387">
    <property type="entry name" value="Tyr_Pase_dom"/>
</dbReference>
<reference evidence="4" key="1">
    <citation type="journal article" date="2010" name="Nature">
        <title>The Amphimedon queenslandica genome and the evolution of animal complexity.</title>
        <authorList>
            <person name="Srivastava M."/>
            <person name="Simakov O."/>
            <person name="Chapman J."/>
            <person name="Fahey B."/>
            <person name="Gauthier M.E."/>
            <person name="Mitros T."/>
            <person name="Richards G.S."/>
            <person name="Conaco C."/>
            <person name="Dacre M."/>
            <person name="Hellsten U."/>
            <person name="Larroux C."/>
            <person name="Putnam N.H."/>
            <person name="Stanke M."/>
            <person name="Adamska M."/>
            <person name="Darling A."/>
            <person name="Degnan S.M."/>
            <person name="Oakley T.H."/>
            <person name="Plachetzki D.C."/>
            <person name="Zhai Y."/>
            <person name="Adamski M."/>
            <person name="Calcino A."/>
            <person name="Cummins S.F."/>
            <person name="Goodstein D.M."/>
            <person name="Harris C."/>
            <person name="Jackson D.J."/>
            <person name="Leys S.P."/>
            <person name="Shu S."/>
            <person name="Woodcroft B.J."/>
            <person name="Vervoort M."/>
            <person name="Kosik K.S."/>
            <person name="Manning G."/>
            <person name="Degnan B.M."/>
            <person name="Rokhsar D.S."/>
        </authorList>
    </citation>
    <scope>NUCLEOTIDE SEQUENCE [LARGE SCALE GENOMIC DNA]</scope>
</reference>
<dbReference type="InParanoid" id="A0A1X7UIN7"/>
<reference evidence="3" key="2">
    <citation type="submission" date="2017-05" db="UniProtKB">
        <authorList>
            <consortium name="EnsemblMetazoa"/>
        </authorList>
    </citation>
    <scope>IDENTIFICATION</scope>
</reference>
<feature type="domain" description="Tyrosine specific protein phosphatases" evidence="2">
    <location>
        <begin position="147"/>
        <end position="199"/>
    </location>
</feature>
<gene>
    <name evidence="3" type="primary">100638265</name>
</gene>
<evidence type="ECO:0000313" key="4">
    <source>
        <dbReference type="Proteomes" id="UP000007879"/>
    </source>
</evidence>
<dbReference type="PROSITE" id="PS50056">
    <property type="entry name" value="TYR_PHOSPHATASE_2"/>
    <property type="match status" value="1"/>
</dbReference>
<protein>
    <recommendedName>
        <fullName evidence="2">Tyrosine specific protein phosphatases domain-containing protein</fullName>
    </recommendedName>
</protein>
<proteinExistence type="predicted"/>
<dbReference type="CDD" id="cd14494">
    <property type="entry name" value="PTP_DSP_cys"/>
    <property type="match status" value="1"/>
</dbReference>
<dbReference type="KEGG" id="aqu:100638265"/>
<sequence>MDKFQLASSLFVAALLLKCCISEDYHPQRTLLIDYYPKSSSPTNFLFRGNMPVINNTFAYKEIMETMSEIVVKKNFTFPQNPLLVVVSYLNPFEYSDLKIEKDFFKDNPQNGSFYNRVIVGTPFPPPQNDTKLLKDIVKERVDLSVDQLPNLASFLHTQLKQQGPVVIYSHCEAGTDRTGEVSGAYYLTYLNMTFTEALAIDNHVQSRDMETVSRNGLQWYCFYLLFVKGYDKLECLV</sequence>
<dbReference type="Gene3D" id="3.90.190.10">
    <property type="entry name" value="Protein tyrosine phosphatase superfamily"/>
    <property type="match status" value="1"/>
</dbReference>
<organism evidence="3">
    <name type="scientific">Amphimedon queenslandica</name>
    <name type="common">Sponge</name>
    <dbReference type="NCBI Taxonomy" id="400682"/>
    <lineage>
        <taxon>Eukaryota</taxon>
        <taxon>Metazoa</taxon>
        <taxon>Porifera</taxon>
        <taxon>Demospongiae</taxon>
        <taxon>Heteroscleromorpha</taxon>
        <taxon>Haplosclerida</taxon>
        <taxon>Niphatidae</taxon>
        <taxon>Amphimedon</taxon>
    </lineage>
</organism>
<evidence type="ECO:0000313" key="3">
    <source>
        <dbReference type="EnsemblMetazoa" id="Aqu2.1.27343_001"/>
    </source>
</evidence>
<keyword evidence="1" id="KW-0732">Signal</keyword>
<dbReference type="SUPFAM" id="SSF52799">
    <property type="entry name" value="(Phosphotyrosine protein) phosphatases II"/>
    <property type="match status" value="1"/>
</dbReference>
<dbReference type="Proteomes" id="UP000007879">
    <property type="component" value="Unassembled WGS sequence"/>
</dbReference>
<dbReference type="EnsemblMetazoa" id="XM_003387776.3">
    <property type="protein sequence ID" value="XP_003387824.1"/>
    <property type="gene ID" value="LOC100638265"/>
</dbReference>
<dbReference type="InterPro" id="IPR029021">
    <property type="entry name" value="Prot-tyrosine_phosphatase-like"/>
</dbReference>
<evidence type="ECO:0000259" key="2">
    <source>
        <dbReference type="PROSITE" id="PS50056"/>
    </source>
</evidence>
<dbReference type="PANTHER" id="PTHR38745:SF2">
    <property type="entry name" value="TYROSINE SPECIFIC PROTEIN PHOSPHATASES DOMAIN-CONTAINING PROTEIN"/>
    <property type="match status" value="1"/>
</dbReference>
<keyword evidence="4" id="KW-1185">Reference proteome</keyword>
<dbReference type="OrthoDB" id="193277at2759"/>
<feature type="chain" id="PRO_5010889771" description="Tyrosine specific protein phosphatases domain-containing protein" evidence="1">
    <location>
        <begin position="23"/>
        <end position="238"/>
    </location>
</feature>
<accession>A0A1X7UIN7</accession>
<evidence type="ECO:0000256" key="1">
    <source>
        <dbReference type="SAM" id="SignalP"/>
    </source>
</evidence>